<dbReference type="GO" id="GO:0003714">
    <property type="term" value="F:transcription corepressor activity"/>
    <property type="evidence" value="ECO:0007669"/>
    <property type="project" value="InterPro"/>
</dbReference>
<accession>A0AAD8KC21</accession>
<dbReference type="PROSITE" id="PS50896">
    <property type="entry name" value="LISH"/>
    <property type="match status" value="1"/>
</dbReference>
<dbReference type="AlphaFoldDB" id="A0AAD8KC21"/>
<organism evidence="1 2">
    <name type="scientific">Tagetes erecta</name>
    <name type="common">African marigold</name>
    <dbReference type="NCBI Taxonomy" id="13708"/>
    <lineage>
        <taxon>Eukaryota</taxon>
        <taxon>Viridiplantae</taxon>
        <taxon>Streptophyta</taxon>
        <taxon>Embryophyta</taxon>
        <taxon>Tracheophyta</taxon>
        <taxon>Spermatophyta</taxon>
        <taxon>Magnoliopsida</taxon>
        <taxon>eudicotyledons</taxon>
        <taxon>Gunneridae</taxon>
        <taxon>Pentapetalae</taxon>
        <taxon>asterids</taxon>
        <taxon>campanulids</taxon>
        <taxon>Asterales</taxon>
        <taxon>Asteraceae</taxon>
        <taxon>Asteroideae</taxon>
        <taxon>Heliantheae alliance</taxon>
        <taxon>Tageteae</taxon>
        <taxon>Tagetes</taxon>
    </lineage>
</organism>
<dbReference type="InterPro" id="IPR006594">
    <property type="entry name" value="LisH"/>
</dbReference>
<sequence length="293" mass="32944">MSSHRAQVVQINVRGFIRLEDIEFILYYFSLRKNYIAIVMESESMRMLNVCILDYLTKMGMNESALVFAREAGVNHAVSGLNLSDDFLSDWWCLFWDSYSRANDVVDVRGSFVQGQTLFRSQGMFQPPSQGMIQPLPRGMVQVSPQVPAQGMVQAPVQAQSLGLDQTLSRSYAQASYQVQGRGRPRAQAEIQARGSTAADNRMLSFELNGNSLGQIRPPRFYFNNRNMLSEPILASTWNAEQRGVVLPCISNSGFQPGRALPQHSRNHRFDPTLISQQLHQINRAQANLGLIT</sequence>
<dbReference type="PANTHER" id="PTHR44376:SF5">
    <property type="entry name" value="TRANSCRIPTIONAL COREPRESSOR LEUNIG ISOFORM X1"/>
    <property type="match status" value="1"/>
</dbReference>
<proteinExistence type="predicted"/>
<dbReference type="Pfam" id="PF08513">
    <property type="entry name" value="LisH"/>
    <property type="match status" value="1"/>
</dbReference>
<protein>
    <recommendedName>
        <fullName evidence="3">LisH domain-containing protein</fullName>
    </recommendedName>
</protein>
<dbReference type="PANTHER" id="PTHR44376">
    <property type="entry name" value="TRANSCRIPTIONAL REGULATOR OF FILAMENTOUS GROWTH FLO8"/>
    <property type="match status" value="1"/>
</dbReference>
<gene>
    <name evidence="1" type="ORF">QVD17_21437</name>
</gene>
<dbReference type="EMBL" id="JAUHHV010000006">
    <property type="protein sequence ID" value="KAK1420104.1"/>
    <property type="molecule type" value="Genomic_DNA"/>
</dbReference>
<dbReference type="SMART" id="SM00667">
    <property type="entry name" value="LisH"/>
    <property type="match status" value="1"/>
</dbReference>
<reference evidence="1" key="1">
    <citation type="journal article" date="2023" name="bioRxiv">
        <title>Improved chromosome-level genome assembly for marigold (Tagetes erecta).</title>
        <authorList>
            <person name="Jiang F."/>
            <person name="Yuan L."/>
            <person name="Wang S."/>
            <person name="Wang H."/>
            <person name="Xu D."/>
            <person name="Wang A."/>
            <person name="Fan W."/>
        </authorList>
    </citation>
    <scope>NUCLEOTIDE SEQUENCE</scope>
    <source>
        <strain evidence="1">WSJ</strain>
        <tissue evidence="1">Leaf</tissue>
    </source>
</reference>
<evidence type="ECO:0000313" key="1">
    <source>
        <dbReference type="EMBL" id="KAK1420104.1"/>
    </source>
</evidence>
<keyword evidence="2" id="KW-1185">Reference proteome</keyword>
<evidence type="ECO:0000313" key="2">
    <source>
        <dbReference type="Proteomes" id="UP001229421"/>
    </source>
</evidence>
<dbReference type="InterPro" id="IPR044716">
    <property type="entry name" value="LEUNIG-like"/>
</dbReference>
<name>A0AAD8KC21_TARER</name>
<evidence type="ECO:0008006" key="3">
    <source>
        <dbReference type="Google" id="ProtNLM"/>
    </source>
</evidence>
<comment type="caution">
    <text evidence="1">The sequence shown here is derived from an EMBL/GenBank/DDBJ whole genome shotgun (WGS) entry which is preliminary data.</text>
</comment>
<dbReference type="Proteomes" id="UP001229421">
    <property type="component" value="Unassembled WGS sequence"/>
</dbReference>